<proteinExistence type="predicted"/>
<sequence>PSSTGGAWPFNDDGNPFYLILNVAVGGLGTPFTGNIPFEAEEFPTTMEVDYLRVYEGHWNTDFTGANKVYKGDKSSIYELNDAQANNFTWTVPTGAGITSGQGSNKITVDWSLEAQSGKVLCELTQNCGSTLFTKEVLVEEPFELLQTLEDFDAQRNINFAEANGTLSQAIDNPFGESKVGQYIRNAGEFYDALIYNQVDLGNASEYATGRKRFRMDLYSDAPVGSLIRLQLENSNVANNNQYPAGMSIPEIG</sequence>
<evidence type="ECO:0000259" key="1">
    <source>
        <dbReference type="Pfam" id="PF19408"/>
    </source>
</evidence>
<gene>
    <name evidence="2" type="ORF">S01H4_42105</name>
</gene>
<dbReference type="AlphaFoldDB" id="X1C7A6"/>
<dbReference type="Pfam" id="PF19408">
    <property type="entry name" value="PKD_6"/>
    <property type="match status" value="1"/>
</dbReference>
<organism evidence="2">
    <name type="scientific">marine sediment metagenome</name>
    <dbReference type="NCBI Taxonomy" id="412755"/>
    <lineage>
        <taxon>unclassified sequences</taxon>
        <taxon>metagenomes</taxon>
        <taxon>ecological metagenomes</taxon>
    </lineage>
</organism>
<evidence type="ECO:0000313" key="2">
    <source>
        <dbReference type="EMBL" id="GAH03941.1"/>
    </source>
</evidence>
<name>X1C7A6_9ZZZZ</name>
<feature type="non-terminal residue" evidence="2">
    <location>
        <position position="1"/>
    </location>
</feature>
<dbReference type="InterPro" id="IPR013320">
    <property type="entry name" value="ConA-like_dom_sf"/>
</dbReference>
<dbReference type="InterPro" id="IPR045829">
    <property type="entry name" value="PKD_6"/>
</dbReference>
<dbReference type="EMBL" id="BART01023090">
    <property type="protein sequence ID" value="GAH03941.1"/>
    <property type="molecule type" value="Genomic_DNA"/>
</dbReference>
<dbReference type="SUPFAM" id="SSF49899">
    <property type="entry name" value="Concanavalin A-like lectins/glucanases"/>
    <property type="match status" value="1"/>
</dbReference>
<reference evidence="2" key="1">
    <citation type="journal article" date="2014" name="Front. Microbiol.">
        <title>High frequency of phylogenetically diverse reductive dehalogenase-homologous genes in deep subseafloor sedimentary metagenomes.</title>
        <authorList>
            <person name="Kawai M."/>
            <person name="Futagami T."/>
            <person name="Toyoda A."/>
            <person name="Takaki Y."/>
            <person name="Nishi S."/>
            <person name="Hori S."/>
            <person name="Arai W."/>
            <person name="Tsubouchi T."/>
            <person name="Morono Y."/>
            <person name="Uchiyama I."/>
            <person name="Ito T."/>
            <person name="Fujiyama A."/>
            <person name="Inagaki F."/>
            <person name="Takami H."/>
        </authorList>
    </citation>
    <scope>NUCLEOTIDE SEQUENCE</scope>
    <source>
        <strain evidence="2">Expedition CK06-06</strain>
    </source>
</reference>
<protein>
    <recommendedName>
        <fullName evidence="1">PKD-like domain-containing protein</fullName>
    </recommendedName>
</protein>
<feature type="domain" description="PKD-like" evidence="1">
    <location>
        <begin position="63"/>
        <end position="131"/>
    </location>
</feature>
<comment type="caution">
    <text evidence="2">The sequence shown here is derived from an EMBL/GenBank/DDBJ whole genome shotgun (WGS) entry which is preliminary data.</text>
</comment>
<accession>X1C7A6</accession>
<dbReference type="Gene3D" id="2.60.120.200">
    <property type="match status" value="1"/>
</dbReference>